<accession>A0A4Q7DWY2</accession>
<sequence>MPGTKNMGIYAKVTKKGASKKVTTTKYFKYSKIQSTASKKTKKGYELIETVCEEHNVDIEIINQTDDISYEEELTEDVLAIITVFSAKLYGKRSHRNEQIVAENRKLFSKDDKKETKDSN</sequence>
<comment type="caution">
    <text evidence="1">The sequence shown here is derived from an EMBL/GenBank/DDBJ whole genome shotgun (WGS) entry which is preliminary data.</text>
</comment>
<dbReference type="EMBL" id="SETJ01000020">
    <property type="protein sequence ID" value="RZM17038.1"/>
    <property type="molecule type" value="Genomic_DNA"/>
</dbReference>
<name>A0A4Q7DWY2_9LACO</name>
<dbReference type="Gene3D" id="1.10.287.2170">
    <property type="match status" value="1"/>
</dbReference>
<evidence type="ECO:0000313" key="1">
    <source>
        <dbReference type="EMBL" id="RZM17038.1"/>
    </source>
</evidence>
<protein>
    <submittedName>
        <fullName evidence="1">Transposase</fullName>
    </submittedName>
</protein>
<organism evidence="1 2">
    <name type="scientific">Lactobacillus delbrueckii</name>
    <dbReference type="NCBI Taxonomy" id="1584"/>
    <lineage>
        <taxon>Bacteria</taxon>
        <taxon>Bacillati</taxon>
        <taxon>Bacillota</taxon>
        <taxon>Bacilli</taxon>
        <taxon>Lactobacillales</taxon>
        <taxon>Lactobacillaceae</taxon>
        <taxon>Lactobacillus</taxon>
    </lineage>
</organism>
<dbReference type="AlphaFoldDB" id="A0A4Q7DWY2"/>
<proteinExistence type="predicted"/>
<reference evidence="1 2" key="1">
    <citation type="submission" date="2019-01" db="EMBL/GenBank/DDBJ databases">
        <title>Colonization of the human gut by bovine bacteria present in Parmesan cheese.</title>
        <authorList>
            <person name="Lugli G.A."/>
            <person name="Milani C."/>
        </authorList>
    </citation>
    <scope>NUCLEOTIDE SEQUENCE [LARGE SCALE GENOMIC DNA]</scope>
    <source>
        <strain evidence="1 2">LDELB18P1</strain>
    </source>
</reference>
<gene>
    <name evidence="1" type="ORF">LDELB18P1_0541</name>
</gene>
<dbReference type="Proteomes" id="UP000292818">
    <property type="component" value="Unassembled WGS sequence"/>
</dbReference>
<evidence type="ECO:0000313" key="2">
    <source>
        <dbReference type="Proteomes" id="UP000292818"/>
    </source>
</evidence>